<dbReference type="FunFam" id="3.40.140.10:FF:000051">
    <property type="entry name" value="Nucleoside deaminase"/>
    <property type="match status" value="1"/>
</dbReference>
<dbReference type="Gene3D" id="3.40.140.10">
    <property type="entry name" value="Cytidine Deaminase, domain 2"/>
    <property type="match status" value="1"/>
</dbReference>
<dbReference type="Proteomes" id="UP000799776">
    <property type="component" value="Unassembled WGS sequence"/>
</dbReference>
<evidence type="ECO:0000259" key="2">
    <source>
        <dbReference type="PROSITE" id="PS51747"/>
    </source>
</evidence>
<dbReference type="InterPro" id="IPR016193">
    <property type="entry name" value="Cytidine_deaminase-like"/>
</dbReference>
<organism evidence="3 4">
    <name type="scientific">Saccharata proteae CBS 121410</name>
    <dbReference type="NCBI Taxonomy" id="1314787"/>
    <lineage>
        <taxon>Eukaryota</taxon>
        <taxon>Fungi</taxon>
        <taxon>Dikarya</taxon>
        <taxon>Ascomycota</taxon>
        <taxon>Pezizomycotina</taxon>
        <taxon>Dothideomycetes</taxon>
        <taxon>Dothideomycetes incertae sedis</taxon>
        <taxon>Botryosphaeriales</taxon>
        <taxon>Saccharataceae</taxon>
        <taxon>Saccharata</taxon>
    </lineage>
</organism>
<name>A0A9P4HM42_9PEZI</name>
<evidence type="ECO:0000256" key="1">
    <source>
        <dbReference type="SAM" id="MobiDB-lite"/>
    </source>
</evidence>
<evidence type="ECO:0000313" key="4">
    <source>
        <dbReference type="Proteomes" id="UP000799776"/>
    </source>
</evidence>
<dbReference type="GO" id="GO:0006152">
    <property type="term" value="P:purine nucleoside catabolic process"/>
    <property type="evidence" value="ECO:0007669"/>
    <property type="project" value="TreeGrafter"/>
</dbReference>
<dbReference type="GO" id="GO:0047974">
    <property type="term" value="F:guanosine deaminase activity"/>
    <property type="evidence" value="ECO:0007669"/>
    <property type="project" value="TreeGrafter"/>
</dbReference>
<proteinExistence type="predicted"/>
<dbReference type="SUPFAM" id="SSF53927">
    <property type="entry name" value="Cytidine deaminase-like"/>
    <property type="match status" value="1"/>
</dbReference>
<dbReference type="AlphaFoldDB" id="A0A9P4HM42"/>
<dbReference type="Pfam" id="PF00383">
    <property type="entry name" value="dCMP_cyt_deam_1"/>
    <property type="match status" value="1"/>
</dbReference>
<dbReference type="InterPro" id="IPR002125">
    <property type="entry name" value="CMP_dCMP_dom"/>
</dbReference>
<reference evidence="3" key="1">
    <citation type="journal article" date="2020" name="Stud. Mycol.">
        <title>101 Dothideomycetes genomes: a test case for predicting lifestyles and emergence of pathogens.</title>
        <authorList>
            <person name="Haridas S."/>
            <person name="Albert R."/>
            <person name="Binder M."/>
            <person name="Bloem J."/>
            <person name="Labutti K."/>
            <person name="Salamov A."/>
            <person name="Andreopoulos B."/>
            <person name="Baker S."/>
            <person name="Barry K."/>
            <person name="Bills G."/>
            <person name="Bluhm B."/>
            <person name="Cannon C."/>
            <person name="Castanera R."/>
            <person name="Culley D."/>
            <person name="Daum C."/>
            <person name="Ezra D."/>
            <person name="Gonzalez J."/>
            <person name="Henrissat B."/>
            <person name="Kuo A."/>
            <person name="Liang C."/>
            <person name="Lipzen A."/>
            <person name="Lutzoni F."/>
            <person name="Magnuson J."/>
            <person name="Mondo S."/>
            <person name="Nolan M."/>
            <person name="Ohm R."/>
            <person name="Pangilinan J."/>
            <person name="Park H.-J."/>
            <person name="Ramirez L."/>
            <person name="Alfaro M."/>
            <person name="Sun H."/>
            <person name="Tritt A."/>
            <person name="Yoshinaga Y."/>
            <person name="Zwiers L.-H."/>
            <person name="Turgeon B."/>
            <person name="Goodwin S."/>
            <person name="Spatafora J."/>
            <person name="Crous P."/>
            <person name="Grigoriev I."/>
        </authorList>
    </citation>
    <scope>NUCLEOTIDE SEQUENCE</scope>
    <source>
        <strain evidence="3">CBS 121410</strain>
    </source>
</reference>
<dbReference type="OrthoDB" id="408702at2759"/>
<dbReference type="EMBL" id="ML978745">
    <property type="protein sequence ID" value="KAF2084145.1"/>
    <property type="molecule type" value="Genomic_DNA"/>
</dbReference>
<evidence type="ECO:0000313" key="3">
    <source>
        <dbReference type="EMBL" id="KAF2084145.1"/>
    </source>
</evidence>
<keyword evidence="4" id="KW-1185">Reference proteome</keyword>
<dbReference type="CDD" id="cd01285">
    <property type="entry name" value="nucleoside_deaminase"/>
    <property type="match status" value="1"/>
</dbReference>
<dbReference type="PANTHER" id="PTHR11079:SF161">
    <property type="entry name" value="CMP_DCMP-TYPE DEAMINASE DOMAIN-CONTAINING PROTEIN"/>
    <property type="match status" value="1"/>
</dbReference>
<feature type="domain" description="CMP/dCMP-type deaminase" evidence="2">
    <location>
        <begin position="30"/>
        <end position="147"/>
    </location>
</feature>
<comment type="caution">
    <text evidence="3">The sequence shown here is derived from an EMBL/GenBank/DDBJ whole genome shotgun (WGS) entry which is preliminary data.</text>
</comment>
<feature type="compositionally biased region" description="Low complexity" evidence="1">
    <location>
        <begin position="1"/>
        <end position="18"/>
    </location>
</feature>
<dbReference type="PROSITE" id="PS51747">
    <property type="entry name" value="CYT_DCMP_DEAMINASES_2"/>
    <property type="match status" value="1"/>
</dbReference>
<accession>A0A9P4HM42</accession>
<feature type="region of interest" description="Disordered" evidence="1">
    <location>
        <begin position="1"/>
        <end position="31"/>
    </location>
</feature>
<dbReference type="PANTHER" id="PTHR11079">
    <property type="entry name" value="CYTOSINE DEAMINASE FAMILY MEMBER"/>
    <property type="match status" value="1"/>
</dbReference>
<protein>
    <submittedName>
        <fullName evidence="3">Cytidine deaminase-like protein</fullName>
    </submittedName>
</protein>
<gene>
    <name evidence="3" type="ORF">K490DRAFT_49865</name>
</gene>
<sequence>MATTRTTDQTTTTTTKETIFPPRPPPPTPSQISTNILACLDVQRRAVTQHKRPFAAILIGPDNTTPLLTHFSMSSVSHAESSLARLASQHFTPSYLWTCTLYSTWEPCCMCTATIYWAHIGRIVYAASNESLKTLTGEGNPENFTMEWKCRDVLAGCPQKDVQVWGPLGEWEGVVVEESDAYWRRTRERLIGGGNEGGE</sequence>